<sequence length="118" mass="12878">MALPERAAFWEASDLHHPVQEGDSPTVSRPIHPYSKPPLSTLCNAPKYHQVSGQRLRAAGMVMRKQTMAPTSSIANHCTPPITAPRSASLAAVVWMKSPTATSPRASSKRCSHPRNRQ</sequence>
<evidence type="ECO:0000256" key="1">
    <source>
        <dbReference type="SAM" id="MobiDB-lite"/>
    </source>
</evidence>
<evidence type="ECO:0000313" key="2">
    <source>
        <dbReference type="EMBL" id="ODH20679.1"/>
    </source>
</evidence>
<protein>
    <submittedName>
        <fullName evidence="2">Uncharacterized protein</fullName>
    </submittedName>
</protein>
<dbReference type="EMBL" id="LZYO01000276">
    <property type="protein sequence ID" value="ODH20679.1"/>
    <property type="molecule type" value="Genomic_DNA"/>
</dbReference>
<name>A0A1D2J978_PARBR</name>
<accession>A0A1D2J978</accession>
<organism evidence="2 3">
    <name type="scientific">Paracoccidioides brasiliensis</name>
    <dbReference type="NCBI Taxonomy" id="121759"/>
    <lineage>
        <taxon>Eukaryota</taxon>
        <taxon>Fungi</taxon>
        <taxon>Dikarya</taxon>
        <taxon>Ascomycota</taxon>
        <taxon>Pezizomycotina</taxon>
        <taxon>Eurotiomycetes</taxon>
        <taxon>Eurotiomycetidae</taxon>
        <taxon>Onygenales</taxon>
        <taxon>Ajellomycetaceae</taxon>
        <taxon>Paracoccidioides</taxon>
    </lineage>
</organism>
<dbReference type="Proteomes" id="UP000242814">
    <property type="component" value="Unassembled WGS sequence"/>
</dbReference>
<feature type="region of interest" description="Disordered" evidence="1">
    <location>
        <begin position="15"/>
        <end position="35"/>
    </location>
</feature>
<feature type="compositionally biased region" description="Basic residues" evidence="1">
    <location>
        <begin position="107"/>
        <end position="118"/>
    </location>
</feature>
<feature type="region of interest" description="Disordered" evidence="1">
    <location>
        <begin position="98"/>
        <end position="118"/>
    </location>
</feature>
<dbReference type="AlphaFoldDB" id="A0A1D2J978"/>
<reference evidence="2 3" key="1">
    <citation type="submission" date="2016-06" db="EMBL/GenBank/DDBJ databases">
        <authorList>
            <person name="Kjaerup R.B."/>
            <person name="Dalgaard T.S."/>
            <person name="Juul-Madsen H.R."/>
        </authorList>
    </citation>
    <scope>NUCLEOTIDE SEQUENCE [LARGE SCALE GENOMIC DNA]</scope>
    <source>
        <strain evidence="2 3">Pb300</strain>
    </source>
</reference>
<proteinExistence type="predicted"/>
<evidence type="ECO:0000313" key="3">
    <source>
        <dbReference type="Proteomes" id="UP000242814"/>
    </source>
</evidence>
<gene>
    <name evidence="2" type="ORF">ACO22_05820</name>
</gene>
<comment type="caution">
    <text evidence="2">The sequence shown here is derived from an EMBL/GenBank/DDBJ whole genome shotgun (WGS) entry which is preliminary data.</text>
</comment>